<dbReference type="PANTHER" id="PTHR47700:SF2">
    <property type="entry name" value="CHITINASE"/>
    <property type="match status" value="1"/>
</dbReference>
<proteinExistence type="inferred from homology"/>
<dbReference type="GO" id="GO:0000272">
    <property type="term" value="P:polysaccharide catabolic process"/>
    <property type="evidence" value="ECO:0007669"/>
    <property type="project" value="UniProtKB-KW"/>
</dbReference>
<feature type="domain" description="Chitin-binding type-1" evidence="14">
    <location>
        <begin position="97"/>
        <end position="168"/>
    </location>
</feature>
<dbReference type="PROSITE" id="PS01095">
    <property type="entry name" value="GH18_1"/>
    <property type="match status" value="1"/>
</dbReference>
<feature type="disulfide bond" evidence="11">
    <location>
        <begin position="120"/>
        <end position="134"/>
    </location>
</feature>
<dbReference type="SUPFAM" id="SSF57016">
    <property type="entry name" value="Plant lectins/antimicrobial peptides"/>
    <property type="match status" value="1"/>
</dbReference>
<keyword evidence="6" id="KW-0146">Chitin degradation</keyword>
<dbReference type="InterPro" id="IPR036861">
    <property type="entry name" value="Endochitinase-like_sf"/>
</dbReference>
<keyword evidence="9 12" id="KW-0326">Glycosidase</keyword>
<dbReference type="EC" id="3.2.1.14" evidence="3"/>
<keyword evidence="7" id="KW-0843">Virulence</keyword>
<evidence type="ECO:0000256" key="6">
    <source>
        <dbReference type="ARBA" id="ARBA00023024"/>
    </source>
</evidence>
<comment type="similarity">
    <text evidence="2">Belongs to the glycosyl hydrolase 18 family. Chitinase class V subfamily.</text>
</comment>
<reference evidence="17" key="1">
    <citation type="submission" date="2015-09" db="EMBL/GenBank/DDBJ databases">
        <authorList>
            <person name="Fill T.P."/>
            <person name="Baretta J.F."/>
            <person name="de Almeida L.G."/>
            <person name="Rocha M."/>
            <person name="de Souza D.H."/>
            <person name="Malavazi I."/>
            <person name="Cerdeira L.T."/>
            <person name="Hong H."/>
            <person name="Samborskyy M."/>
            <person name="de Vasconcelos A.T."/>
            <person name="Leadlay P."/>
            <person name="Rodrigues-Filho E."/>
        </authorList>
    </citation>
    <scope>NUCLEOTIDE SEQUENCE [LARGE SCALE GENOMIC DNA]</scope>
    <source>
        <strain evidence="17">LaBioMMi 136</strain>
    </source>
</reference>
<dbReference type="Gene3D" id="3.20.20.80">
    <property type="entry name" value="Glycosidases"/>
    <property type="match status" value="1"/>
</dbReference>
<evidence type="ECO:0000256" key="12">
    <source>
        <dbReference type="RuleBase" id="RU000489"/>
    </source>
</evidence>
<accession>A0A1S9RRB2</accession>
<evidence type="ECO:0000313" key="17">
    <source>
        <dbReference type="Proteomes" id="UP000190744"/>
    </source>
</evidence>
<dbReference type="Gene3D" id="3.10.50.10">
    <property type="match status" value="1"/>
</dbReference>
<evidence type="ECO:0000256" key="11">
    <source>
        <dbReference type="PROSITE-ProRule" id="PRU00261"/>
    </source>
</evidence>
<evidence type="ECO:0000256" key="1">
    <source>
        <dbReference type="ARBA" id="ARBA00000822"/>
    </source>
</evidence>
<evidence type="ECO:0000256" key="13">
    <source>
        <dbReference type="SAM" id="MobiDB-lite"/>
    </source>
</evidence>
<sequence length="1316" mass="146658">MHLLSQYAQALLLPHAKPITANVSTVLVTAVLEMIIAALGTALTPVTTKETWALAVVENVMPTGRVRLDAAPSSASVDLDPTVRSTKDNCVSSCESKANCNPGDWDDSYFKSEKCPLNVCCSEYGFCGTTTEFCGNKTVDRPSCSTKGSLQRVVGYFEGWASRRPCNSWWPEMVPTDVYTDINFAFASIDPDTYKIVPADSRDKDLYTRLTDLKLDDSSLRVNIALGGWAFNDPGLTQTLFSEIAASEEKQSIFFESLISFLSTYDFDGVDIDWEYPVDTDRGGSTDDYKNFPKFMAALKKALRGTGGRDGLTVTLPASYWYLQHFDLDELAKHVDYFNVMSYDLHGLWDKGTIPLLQSCTPFTTSYNQASNALNLGNKWTGNYLDSHTNLTEIKSALDLIWRNNVKPSQVVLGLAFYGRSFTLDSESCTSPGCTYSSAGKAGPCSHNDGILMNKEIDDIVSQKDLKPTLDNTAAVQILTWDDQWVTYDDEKTLQLKIEFAQSECLGGVMVWALTHDTADAKYSESLSTLSGRASNLLQTGAVINGKKYDTHTEKKQYQQCKWTGCGEVCPSGYAMVERGDSGARKGELMLDSAACDGTLHTLCCPTASKIPKCGWYTHNNGKCDPTCPSGMIEVGGNDAYCNNDKYQAACCSMSPDSMYLYGNLEWSEWPACDKGTCPWADSSKSTTLGQSARGSGATTCDMRHGLPQSSKDPPMDWQERKLCYKEEDKKAWKNCDWYRKEGEAPAGRSSLYCSATCPGDKVRLALDRLNNNCWTSHGGAAAFCCDSDYYTERKVSTVHVSDFRKALNEWIDDPTCPDDDESSLNKRVDTAALLKDYNLIVDDVTTMFRQRELGLDQLEWATDWDEVVSGDRPNMTMDDLRDFNSNWTVYKNQGPATAAKVVLCNLDLMQARLENSTLYPNCGGKLCDLDEDLCSPEDDIDNPYSDERASSSDHDELKRRDFIFDPEEEALQTLLKRTDRQTFLTCPDQSPSTQSFTITNADYYSCGSWNEDNKVYDRAFDFLDYYDCANAAILQYSIPTGRWFAILFEVPDTGPSYGATAEHIIEIQMMKQFFGVTTSGVLVSGAQATSFLKVPCKVYAKDKSLRQQLLADKVVTFTGGVDSPQPEVRIMDAIGSKTNQEDFVLLQEDINGMKARIMVGGSIHSELKMTEYLNNREYTTALLEIKTALGVYTYLKNPQVKLRMQRIIYHVRQQLELTEDALAVKYPNELIHLANAWDEYLLDLLKHIQTKSKTFINTWAPAIAAKAQATEDIYYATLITELCSALMVQASLIIQLDANEYVNGYDENGDPMDID</sequence>
<dbReference type="InterPro" id="IPR001579">
    <property type="entry name" value="Glyco_hydro_18_chit_AS"/>
</dbReference>
<dbReference type="PROSITE" id="PS51910">
    <property type="entry name" value="GH18_2"/>
    <property type="match status" value="1"/>
</dbReference>
<evidence type="ECO:0000256" key="9">
    <source>
        <dbReference type="ARBA" id="ARBA00023295"/>
    </source>
</evidence>
<keyword evidence="8" id="KW-0119">Carbohydrate metabolism</keyword>
<dbReference type="EMBL" id="LJBN01000121">
    <property type="protein sequence ID" value="OOQ88035.1"/>
    <property type="molecule type" value="Genomic_DNA"/>
</dbReference>
<dbReference type="GO" id="GO:0006032">
    <property type="term" value="P:chitin catabolic process"/>
    <property type="evidence" value="ECO:0007669"/>
    <property type="project" value="UniProtKB-KW"/>
</dbReference>
<dbReference type="GO" id="GO:0008061">
    <property type="term" value="F:chitin binding"/>
    <property type="evidence" value="ECO:0007669"/>
    <property type="project" value="UniProtKB-UniRule"/>
</dbReference>
<evidence type="ECO:0000256" key="4">
    <source>
        <dbReference type="ARBA" id="ARBA00022669"/>
    </source>
</evidence>
<evidence type="ECO:0000256" key="7">
    <source>
        <dbReference type="ARBA" id="ARBA00023026"/>
    </source>
</evidence>
<feature type="region of interest" description="Disordered" evidence="13">
    <location>
        <begin position="689"/>
        <end position="715"/>
    </location>
</feature>
<evidence type="ECO:0000259" key="15">
    <source>
        <dbReference type="PROSITE" id="PS51910"/>
    </source>
</evidence>
<dbReference type="Gene3D" id="3.30.60.10">
    <property type="entry name" value="Endochitinase-like"/>
    <property type="match status" value="1"/>
</dbReference>
<comment type="caution">
    <text evidence="16">The sequence shown here is derived from an EMBL/GenBank/DDBJ whole genome shotgun (WGS) entry which is preliminary data.</text>
</comment>
<organism evidence="16 17">
    <name type="scientific">Penicillium brasilianum</name>
    <dbReference type="NCBI Taxonomy" id="104259"/>
    <lineage>
        <taxon>Eukaryota</taxon>
        <taxon>Fungi</taxon>
        <taxon>Dikarya</taxon>
        <taxon>Ascomycota</taxon>
        <taxon>Pezizomycotina</taxon>
        <taxon>Eurotiomycetes</taxon>
        <taxon>Eurotiomycetidae</taxon>
        <taxon>Eurotiales</taxon>
        <taxon>Aspergillaceae</taxon>
        <taxon>Penicillium</taxon>
    </lineage>
</organism>
<name>A0A1S9RRB2_PENBI</name>
<dbReference type="SUPFAM" id="SSF51445">
    <property type="entry name" value="(Trans)glycosidases"/>
    <property type="match status" value="1"/>
</dbReference>
<dbReference type="InterPro" id="IPR018371">
    <property type="entry name" value="Chitin-binding_1_CS"/>
</dbReference>
<dbReference type="InterPro" id="IPR011583">
    <property type="entry name" value="Chitinase_II/V-like_cat"/>
</dbReference>
<keyword evidence="11" id="KW-1015">Disulfide bond</keyword>
<comment type="caution">
    <text evidence="11">Lacks conserved residue(s) required for the propagation of feature annotation.</text>
</comment>
<evidence type="ECO:0000313" key="16">
    <source>
        <dbReference type="EMBL" id="OOQ88035.1"/>
    </source>
</evidence>
<keyword evidence="4 11" id="KW-0147">Chitin-binding</keyword>
<dbReference type="SMART" id="SM00270">
    <property type="entry name" value="ChtBD1"/>
    <property type="match status" value="1"/>
</dbReference>
<dbReference type="GO" id="GO:0008843">
    <property type="term" value="F:endochitinase activity"/>
    <property type="evidence" value="ECO:0007669"/>
    <property type="project" value="UniProtKB-EC"/>
</dbReference>
<dbReference type="InterPro" id="IPR029070">
    <property type="entry name" value="Chitinase_insertion_sf"/>
</dbReference>
<gene>
    <name evidence="16" type="ORF">PEBR_14680</name>
</gene>
<dbReference type="Pfam" id="PF00704">
    <property type="entry name" value="Glyco_hydro_18"/>
    <property type="match status" value="1"/>
</dbReference>
<protein>
    <recommendedName>
        <fullName evidence="3">chitinase</fullName>
        <ecNumber evidence="3">3.2.1.14</ecNumber>
    </recommendedName>
</protein>
<evidence type="ECO:0000259" key="14">
    <source>
        <dbReference type="PROSITE" id="PS50941"/>
    </source>
</evidence>
<dbReference type="InterPro" id="IPR001223">
    <property type="entry name" value="Glyco_hydro18_cat"/>
</dbReference>
<evidence type="ECO:0000256" key="5">
    <source>
        <dbReference type="ARBA" id="ARBA00022801"/>
    </source>
</evidence>
<evidence type="ECO:0000256" key="10">
    <source>
        <dbReference type="ARBA" id="ARBA00023326"/>
    </source>
</evidence>
<evidence type="ECO:0000256" key="8">
    <source>
        <dbReference type="ARBA" id="ARBA00023277"/>
    </source>
</evidence>
<dbReference type="Pfam" id="PF00187">
    <property type="entry name" value="Chitin_bind_1"/>
    <property type="match status" value="1"/>
</dbReference>
<feature type="compositionally biased region" description="Polar residues" evidence="13">
    <location>
        <begin position="689"/>
        <end position="699"/>
    </location>
</feature>
<evidence type="ECO:0000256" key="3">
    <source>
        <dbReference type="ARBA" id="ARBA00012729"/>
    </source>
</evidence>
<comment type="catalytic activity">
    <reaction evidence="1">
        <text>Random endo-hydrolysis of N-acetyl-beta-D-glucosaminide (1-&gt;4)-beta-linkages in chitin and chitodextrins.</text>
        <dbReference type="EC" id="3.2.1.14"/>
    </reaction>
</comment>
<dbReference type="InterPro" id="IPR001002">
    <property type="entry name" value="Chitin-bd_1"/>
</dbReference>
<feature type="domain" description="GH18" evidence="15">
    <location>
        <begin position="151"/>
        <end position="534"/>
    </location>
</feature>
<dbReference type="Proteomes" id="UP000190744">
    <property type="component" value="Unassembled WGS sequence"/>
</dbReference>
<keyword evidence="10" id="KW-0624">Polysaccharide degradation</keyword>
<evidence type="ECO:0000256" key="2">
    <source>
        <dbReference type="ARBA" id="ARBA00008682"/>
    </source>
</evidence>
<feature type="disulfide bond" evidence="11">
    <location>
        <begin position="115"/>
        <end position="127"/>
    </location>
</feature>
<dbReference type="PROSITE" id="PS00026">
    <property type="entry name" value="CHIT_BIND_I_1"/>
    <property type="match status" value="1"/>
</dbReference>
<dbReference type="SUPFAM" id="SSF54556">
    <property type="entry name" value="Chitinase insertion domain"/>
    <property type="match status" value="1"/>
</dbReference>
<dbReference type="CDD" id="cd00035">
    <property type="entry name" value="ChtBD1"/>
    <property type="match status" value="1"/>
</dbReference>
<dbReference type="SMART" id="SM00636">
    <property type="entry name" value="Glyco_18"/>
    <property type="match status" value="1"/>
</dbReference>
<keyword evidence="5 12" id="KW-0378">Hydrolase</keyword>
<dbReference type="PANTHER" id="PTHR47700">
    <property type="entry name" value="V CHITINASE, PUTATIVE (AFU_ORTHOLOGUE AFUA_6G13720)-RELATED"/>
    <property type="match status" value="1"/>
</dbReference>
<dbReference type="PROSITE" id="PS50941">
    <property type="entry name" value="CHIT_BIND_I_2"/>
    <property type="match status" value="1"/>
</dbReference>
<dbReference type="InterPro" id="IPR017853">
    <property type="entry name" value="GH"/>
</dbReference>
<dbReference type="InterPro" id="IPR053214">
    <property type="entry name" value="LysM12-like"/>
</dbReference>